<accession>A0A6C7C5H1</accession>
<organism evidence="2 3">
    <name type="scientific">Salmonella enterica subsp. salamae serovar 55:k:z39 str. 1315K</name>
    <dbReference type="NCBI Taxonomy" id="1243602"/>
    <lineage>
        <taxon>Bacteria</taxon>
        <taxon>Pseudomonadati</taxon>
        <taxon>Pseudomonadota</taxon>
        <taxon>Gammaproteobacteria</taxon>
        <taxon>Enterobacterales</taxon>
        <taxon>Enterobacteriaceae</taxon>
        <taxon>Salmonella</taxon>
    </lineage>
</organism>
<evidence type="ECO:0000256" key="1">
    <source>
        <dbReference type="SAM" id="Phobius"/>
    </source>
</evidence>
<name>A0A6C7C5H1_SALER</name>
<keyword evidence="1" id="KW-0472">Membrane</keyword>
<keyword evidence="1" id="KW-0812">Transmembrane</keyword>
<gene>
    <name evidence="2" type="ORF">LFZ47_14585</name>
</gene>
<dbReference type="AlphaFoldDB" id="A0A6C7C5H1"/>
<reference evidence="2 3" key="1">
    <citation type="submission" date="2017-06" db="EMBL/GenBank/DDBJ databases">
        <title>Salmonella reference genomes for public health.</title>
        <authorList>
            <person name="Robertson J."/>
            <person name="Yoshida C."/>
            <person name="Gurnik S."/>
            <person name="Nash J."/>
        </authorList>
    </citation>
    <scope>NUCLEOTIDE SEQUENCE [LARGE SCALE GENOMIC DNA]</scope>
    <source>
        <strain evidence="2 3">1315K</strain>
    </source>
</reference>
<proteinExistence type="predicted"/>
<evidence type="ECO:0000313" key="3">
    <source>
        <dbReference type="Proteomes" id="UP000198067"/>
    </source>
</evidence>
<dbReference type="EMBL" id="CP022139">
    <property type="protein sequence ID" value="ASG88691.1"/>
    <property type="molecule type" value="Genomic_DNA"/>
</dbReference>
<evidence type="ECO:0000313" key="2">
    <source>
        <dbReference type="EMBL" id="ASG88691.1"/>
    </source>
</evidence>
<dbReference type="Proteomes" id="UP000198067">
    <property type="component" value="Chromosome"/>
</dbReference>
<sequence length="120" mass="13363">MIFQVIKCGEIQSFLVICLIIIISSILKTGDPKGFQISNLCASARLNKGLPRGSPFVFEVKNKKEYSNIVSFHLNKNSLIPTNRTSQCRADLYLPVVDKHLALTCIQRRASRSACWAAHG</sequence>
<feature type="transmembrane region" description="Helical" evidence="1">
    <location>
        <begin position="12"/>
        <end position="30"/>
    </location>
</feature>
<protein>
    <submittedName>
        <fullName evidence="2">Uncharacterized protein</fullName>
    </submittedName>
</protein>
<keyword evidence="1" id="KW-1133">Transmembrane helix</keyword>